<evidence type="ECO:0000256" key="4">
    <source>
        <dbReference type="ARBA" id="ARBA00022771"/>
    </source>
</evidence>
<dbReference type="InterPro" id="IPR014721">
    <property type="entry name" value="Ribsml_uS5_D2-typ_fold_subgr"/>
</dbReference>
<keyword evidence="5" id="KW-0378">Hydrolase</keyword>
<dbReference type="InterPro" id="IPR027417">
    <property type="entry name" value="P-loop_NTPase"/>
</dbReference>
<dbReference type="Pfam" id="PF23442">
    <property type="entry name" value="DUF7125"/>
    <property type="match status" value="1"/>
</dbReference>
<comment type="function">
    <text evidence="12">DNA-dependent ATPase involved in processing of recombination intermediates, plays a role in repairing DNA breaks. Stimulates the branch migration of RecA-mediated strand transfer reactions, allowing the 3' invading strand to extend heteroduplex DNA faster. Binds ssDNA in the presence of ADP but not other nucleotides, has ATPase activity that is stimulated by ssDNA and various branched DNA structures, but inhibited by SSB. Does not have RecA's homology-searching function.</text>
</comment>
<evidence type="ECO:0000256" key="10">
    <source>
        <dbReference type="ARBA" id="ARBA00023204"/>
    </source>
</evidence>
<dbReference type="InterPro" id="IPR003593">
    <property type="entry name" value="AAA+_ATPase"/>
</dbReference>
<keyword evidence="1 12" id="KW-0479">Metal-binding</keyword>
<keyword evidence="8" id="KW-0346">Stress response</keyword>
<dbReference type="Pfam" id="PF18073">
    <property type="entry name" value="Zn_ribbon_LapB"/>
    <property type="match status" value="1"/>
</dbReference>
<dbReference type="SMART" id="SM00382">
    <property type="entry name" value="AAA"/>
    <property type="match status" value="1"/>
</dbReference>
<evidence type="ECO:0000256" key="9">
    <source>
        <dbReference type="ARBA" id="ARBA00023125"/>
    </source>
</evidence>
<dbReference type="InterPro" id="IPR055549">
    <property type="entry name" value="DUF7125"/>
</dbReference>
<dbReference type="Gene3D" id="3.40.50.300">
    <property type="entry name" value="P-loop containing nucleotide triphosphate hydrolases"/>
    <property type="match status" value="1"/>
</dbReference>
<dbReference type="GO" id="GO:0016787">
    <property type="term" value="F:hydrolase activity"/>
    <property type="evidence" value="ECO:0007669"/>
    <property type="project" value="UniProtKB-KW"/>
</dbReference>
<evidence type="ECO:0000256" key="1">
    <source>
        <dbReference type="ARBA" id="ARBA00022723"/>
    </source>
</evidence>
<dbReference type="InterPro" id="IPR020588">
    <property type="entry name" value="RecA_ATP-bd"/>
</dbReference>
<dbReference type="PANTHER" id="PTHR32472:SF10">
    <property type="entry name" value="DNA REPAIR PROTEIN RADA-LIKE PROTEIN"/>
    <property type="match status" value="1"/>
</dbReference>
<evidence type="ECO:0000256" key="6">
    <source>
        <dbReference type="ARBA" id="ARBA00022833"/>
    </source>
</evidence>
<comment type="caution">
    <text evidence="14">The sequence shown here is derived from an EMBL/GenBank/DDBJ whole genome shotgun (WGS) entry which is preliminary data.</text>
</comment>
<dbReference type="NCBIfam" id="TIGR00416">
    <property type="entry name" value="sms"/>
    <property type="match status" value="1"/>
</dbReference>
<keyword evidence="3 12" id="KW-0227">DNA damage</keyword>
<keyword evidence="7 12" id="KW-0067">ATP-binding</keyword>
<reference evidence="14" key="2">
    <citation type="journal article" date="2021" name="Microbiome">
        <title>Successional dynamics and alternative stable states in a saline activated sludge microbial community over 9 years.</title>
        <authorList>
            <person name="Wang Y."/>
            <person name="Ye J."/>
            <person name="Ju F."/>
            <person name="Liu L."/>
            <person name="Boyd J.A."/>
            <person name="Deng Y."/>
            <person name="Parks D.H."/>
            <person name="Jiang X."/>
            <person name="Yin X."/>
            <person name="Woodcroft B.J."/>
            <person name="Tyson G.W."/>
            <person name="Hugenholtz P."/>
            <person name="Polz M.F."/>
            <person name="Zhang T."/>
        </authorList>
    </citation>
    <scope>NUCLEOTIDE SEQUENCE</scope>
    <source>
        <strain evidence="14">HKST-UBA03</strain>
    </source>
</reference>
<dbReference type="AlphaFoldDB" id="A0A955RS84"/>
<dbReference type="InterPro" id="IPR041166">
    <property type="entry name" value="Rubredoxin_2"/>
</dbReference>
<keyword evidence="4 12" id="KW-0863">Zinc-finger</keyword>
<evidence type="ECO:0000259" key="13">
    <source>
        <dbReference type="PROSITE" id="PS50162"/>
    </source>
</evidence>
<accession>A0A955RS84</accession>
<dbReference type="PRINTS" id="PR01874">
    <property type="entry name" value="DNAREPAIRADA"/>
</dbReference>
<dbReference type="Proteomes" id="UP000751518">
    <property type="component" value="Unassembled WGS sequence"/>
</dbReference>
<evidence type="ECO:0000313" key="15">
    <source>
        <dbReference type="Proteomes" id="UP000751518"/>
    </source>
</evidence>
<keyword evidence="10 12" id="KW-0234">DNA repair</keyword>
<evidence type="ECO:0000256" key="11">
    <source>
        <dbReference type="NCBIfam" id="TIGR00416"/>
    </source>
</evidence>
<dbReference type="SUPFAM" id="SSF52540">
    <property type="entry name" value="P-loop containing nucleoside triphosphate hydrolases"/>
    <property type="match status" value="1"/>
</dbReference>
<dbReference type="EMBL" id="JAGQKZ010000038">
    <property type="protein sequence ID" value="MCA9392320.1"/>
    <property type="molecule type" value="Genomic_DNA"/>
</dbReference>
<evidence type="ECO:0000256" key="5">
    <source>
        <dbReference type="ARBA" id="ARBA00022801"/>
    </source>
</evidence>
<name>A0A955RS84_UNCKA</name>
<reference evidence="14" key="1">
    <citation type="submission" date="2020-04" db="EMBL/GenBank/DDBJ databases">
        <authorList>
            <person name="Zhang T."/>
        </authorList>
    </citation>
    <scope>NUCLEOTIDE SEQUENCE</scope>
    <source>
        <strain evidence="14">HKST-UBA03</strain>
    </source>
</reference>
<protein>
    <recommendedName>
        <fullName evidence="11 12">DNA repair protein RadA</fullName>
    </recommendedName>
</protein>
<dbReference type="SUPFAM" id="SSF54211">
    <property type="entry name" value="Ribosomal protein S5 domain 2-like"/>
    <property type="match status" value="1"/>
</dbReference>
<evidence type="ECO:0000256" key="12">
    <source>
        <dbReference type="RuleBase" id="RU003555"/>
    </source>
</evidence>
<dbReference type="GO" id="GO:0003684">
    <property type="term" value="F:damaged DNA binding"/>
    <property type="evidence" value="ECO:0007669"/>
    <property type="project" value="InterPro"/>
</dbReference>
<dbReference type="GO" id="GO:0008270">
    <property type="term" value="F:zinc ion binding"/>
    <property type="evidence" value="ECO:0007669"/>
    <property type="project" value="UniProtKB-KW"/>
</dbReference>
<dbReference type="GO" id="GO:0140664">
    <property type="term" value="F:ATP-dependent DNA damage sensor activity"/>
    <property type="evidence" value="ECO:0007669"/>
    <property type="project" value="InterPro"/>
</dbReference>
<dbReference type="PROSITE" id="PS50162">
    <property type="entry name" value="RECA_2"/>
    <property type="match status" value="1"/>
</dbReference>
<gene>
    <name evidence="14" type="primary">radA</name>
    <name evidence="14" type="ORF">KC614_03910</name>
</gene>
<evidence type="ECO:0000256" key="7">
    <source>
        <dbReference type="ARBA" id="ARBA00022840"/>
    </source>
</evidence>
<keyword evidence="2 12" id="KW-0547">Nucleotide-binding</keyword>
<keyword evidence="6 12" id="KW-0862">Zinc</keyword>
<dbReference type="InterPro" id="IPR020568">
    <property type="entry name" value="Ribosomal_Su5_D2-typ_SF"/>
</dbReference>
<evidence type="ECO:0000256" key="2">
    <source>
        <dbReference type="ARBA" id="ARBA00022741"/>
    </source>
</evidence>
<dbReference type="GO" id="GO:0005829">
    <property type="term" value="C:cytosol"/>
    <property type="evidence" value="ECO:0007669"/>
    <property type="project" value="TreeGrafter"/>
</dbReference>
<dbReference type="InterPro" id="IPR004504">
    <property type="entry name" value="DNA_repair_RadA"/>
</dbReference>
<dbReference type="GO" id="GO:0000725">
    <property type="term" value="P:recombinational repair"/>
    <property type="evidence" value="ECO:0007669"/>
    <property type="project" value="TreeGrafter"/>
</dbReference>
<evidence type="ECO:0000256" key="3">
    <source>
        <dbReference type="ARBA" id="ARBA00022763"/>
    </source>
</evidence>
<proteinExistence type="inferred from homology"/>
<evidence type="ECO:0000313" key="14">
    <source>
        <dbReference type="EMBL" id="MCA9392320.1"/>
    </source>
</evidence>
<dbReference type="Gene3D" id="3.30.230.10">
    <property type="match status" value="1"/>
</dbReference>
<keyword evidence="9 12" id="KW-0238">DNA-binding</keyword>
<feature type="domain" description="RecA family profile 1" evidence="13">
    <location>
        <begin position="63"/>
        <end position="212"/>
    </location>
</feature>
<dbReference type="GO" id="GO:0005524">
    <property type="term" value="F:ATP binding"/>
    <property type="evidence" value="ECO:0007669"/>
    <property type="project" value="UniProtKB-UniRule"/>
</dbReference>
<organism evidence="14 15">
    <name type="scientific">candidate division WWE3 bacterium</name>
    <dbReference type="NCBI Taxonomy" id="2053526"/>
    <lineage>
        <taxon>Bacteria</taxon>
        <taxon>Katanobacteria</taxon>
    </lineage>
</organism>
<evidence type="ECO:0000256" key="8">
    <source>
        <dbReference type="ARBA" id="ARBA00023016"/>
    </source>
</evidence>
<dbReference type="PANTHER" id="PTHR32472">
    <property type="entry name" value="DNA REPAIR PROTEIN RADA"/>
    <property type="match status" value="1"/>
</dbReference>
<comment type="similarity">
    <text evidence="12">Belongs to the RecA family. RadA subfamily.</text>
</comment>
<sequence length="444" mass="47370">MTKSKNIFVCSSCGHSSSKWQGKCFQCGAFNSFIEEVNVSSSSPTKANIPDGSIKKIADVGNNLTRASLGIKELNDLLAGGYVPGQVILLAGEPGIGKSTLLLQVANLTNSHYVCGEESPQQVATRAMRMGVSAENITLLDTRDVDSILSYLQNTSVKAQQNPLLIVDSIQSVSSSHIKSTAGSISQVQYCASKLSEAAKKLGVAMVFVGQVTKSGYIAGPKLLEHIVDTVVSFEGDRAGDVRILRVQKNRFGPSGGLELFEMSSGGLVVLNDYTERLIARHSDDSPGSVLSVVVEGVRPLLVEVQALNKRSVFPNPRHVVNGVSPKRVEMLLAVIERRLGINTGNYDIYVNISGGINVHDTALDLPIVLAVVSVVKNKPLPAGVVAFGEVGLMGELRKATSNDKRKEEAEKRGCKLVIDSDFGSDLPSIVNKLKLGASNRKEG</sequence>